<dbReference type="EMBL" id="NRSG01000498">
    <property type="protein sequence ID" value="MBK1662262.1"/>
    <property type="molecule type" value="Genomic_DNA"/>
</dbReference>
<evidence type="ECO:0000259" key="2">
    <source>
        <dbReference type="PROSITE" id="PS01148"/>
    </source>
</evidence>
<dbReference type="PROSITE" id="PS01148">
    <property type="entry name" value="UPF0033"/>
    <property type="match status" value="1"/>
</dbReference>
<dbReference type="CDD" id="cd00291">
    <property type="entry name" value="SirA_YedF_YeeD"/>
    <property type="match status" value="1"/>
</dbReference>
<comment type="similarity">
    <text evidence="1">Belongs to the sulfur carrier protein TusA family.</text>
</comment>
<gene>
    <name evidence="3" type="ORF">CKO45_29180</name>
</gene>
<evidence type="ECO:0000256" key="1">
    <source>
        <dbReference type="ARBA" id="ARBA00008984"/>
    </source>
</evidence>
<reference evidence="3 4" key="1">
    <citation type="journal article" date="2020" name="Microorganisms">
        <title>Osmotic Adaptation and Compatible Solute Biosynthesis of Phototrophic Bacteria as Revealed from Genome Analyses.</title>
        <authorList>
            <person name="Imhoff J.F."/>
            <person name="Rahn T."/>
            <person name="Kunzel S."/>
            <person name="Keller A."/>
            <person name="Neulinger S.C."/>
        </authorList>
    </citation>
    <scope>NUCLEOTIDE SEQUENCE [LARGE SCALE GENOMIC DNA]</scope>
    <source>
        <strain evidence="3 4">DSM 15382</strain>
    </source>
</reference>
<dbReference type="RefSeq" id="WP_133222919.1">
    <property type="nucleotide sequence ID" value="NZ_NRSG01000498.1"/>
</dbReference>
<organism evidence="3 4">
    <name type="scientific">Paracraurococcus ruber</name>
    <dbReference type="NCBI Taxonomy" id="77675"/>
    <lineage>
        <taxon>Bacteria</taxon>
        <taxon>Pseudomonadati</taxon>
        <taxon>Pseudomonadota</taxon>
        <taxon>Alphaproteobacteria</taxon>
        <taxon>Acetobacterales</taxon>
        <taxon>Roseomonadaceae</taxon>
        <taxon>Paracraurococcus</taxon>
    </lineage>
</organism>
<name>A0ABS1D5V3_9PROT</name>
<evidence type="ECO:0000313" key="4">
    <source>
        <dbReference type="Proteomes" id="UP000697995"/>
    </source>
</evidence>
<dbReference type="Proteomes" id="UP000697995">
    <property type="component" value="Unassembled WGS sequence"/>
</dbReference>
<accession>A0ABS1D5V3</accession>
<protein>
    <recommendedName>
        <fullName evidence="2">UPF0033 domain-containing protein</fullName>
    </recommendedName>
</protein>
<dbReference type="SUPFAM" id="SSF64307">
    <property type="entry name" value="SirA-like"/>
    <property type="match status" value="1"/>
</dbReference>
<dbReference type="Gene3D" id="3.30.110.40">
    <property type="entry name" value="TusA-like domain"/>
    <property type="match status" value="1"/>
</dbReference>
<proteinExistence type="inferred from homology"/>
<evidence type="ECO:0000313" key="3">
    <source>
        <dbReference type="EMBL" id="MBK1662262.1"/>
    </source>
</evidence>
<dbReference type="InterPro" id="IPR036868">
    <property type="entry name" value="TusA-like_sf"/>
</dbReference>
<dbReference type="InterPro" id="IPR001455">
    <property type="entry name" value="TusA-like"/>
</dbReference>
<keyword evidence="4" id="KW-1185">Reference proteome</keyword>
<feature type="domain" description="UPF0033" evidence="2">
    <location>
        <begin position="46"/>
        <end position="70"/>
    </location>
</feature>
<comment type="caution">
    <text evidence="3">The sequence shown here is derived from an EMBL/GenBank/DDBJ whole genome shotgun (WGS) entry which is preliminary data.</text>
</comment>
<dbReference type="Pfam" id="PF01206">
    <property type="entry name" value="TusA"/>
    <property type="match status" value="1"/>
</dbReference>
<sequence length="116" mass="13212">MRRVFPCSVAKLYCHAQPFRNAHRRFAEHDPLNSVCNQELSGDRSLDITAETCPMTFVRTRLSLDRMSPGQTLLLRLRGEEPRRNIPRTATEQGHTVLAQREEPDGTTLLLLRKGG</sequence>
<dbReference type="PANTHER" id="PTHR33279">
    <property type="entry name" value="SULFUR CARRIER PROTEIN YEDF-RELATED"/>
    <property type="match status" value="1"/>
</dbReference>
<dbReference type="PANTHER" id="PTHR33279:SF19">
    <property type="entry name" value="SSL1707 PROTEIN"/>
    <property type="match status" value="1"/>
</dbReference>